<dbReference type="PROSITE" id="PS51257">
    <property type="entry name" value="PROKAR_LIPOPROTEIN"/>
    <property type="match status" value="1"/>
</dbReference>
<dbReference type="Proteomes" id="UP000273105">
    <property type="component" value="Unassembled WGS sequence"/>
</dbReference>
<feature type="chain" id="PRO_5046681095" evidence="1">
    <location>
        <begin position="22"/>
        <end position="127"/>
    </location>
</feature>
<evidence type="ECO:0000313" key="3">
    <source>
        <dbReference type="Proteomes" id="UP000273105"/>
    </source>
</evidence>
<comment type="caution">
    <text evidence="2">The sequence shown here is derived from an EMBL/GenBank/DDBJ whole genome shotgun (WGS) entry which is preliminary data.</text>
</comment>
<gene>
    <name evidence="2" type="ORF">D9K79_05305</name>
</gene>
<name>A0ABX9U8T0_9GAMM</name>
<proteinExistence type="predicted"/>
<feature type="signal peptide" evidence="1">
    <location>
        <begin position="1"/>
        <end position="21"/>
    </location>
</feature>
<protein>
    <submittedName>
        <fullName evidence="2">Uncharacterized protein</fullName>
    </submittedName>
</protein>
<keyword evidence="3" id="KW-1185">Reference proteome</keyword>
<organism evidence="2 3">
    <name type="scientific">Acinetobacter cumulans</name>
    <dbReference type="NCBI Taxonomy" id="2136182"/>
    <lineage>
        <taxon>Bacteria</taxon>
        <taxon>Pseudomonadati</taxon>
        <taxon>Pseudomonadota</taxon>
        <taxon>Gammaproteobacteria</taxon>
        <taxon>Moraxellales</taxon>
        <taxon>Moraxellaceae</taxon>
        <taxon>Acinetobacter</taxon>
    </lineage>
</organism>
<evidence type="ECO:0000313" key="2">
    <source>
        <dbReference type="EMBL" id="RLL48613.1"/>
    </source>
</evidence>
<dbReference type="EMBL" id="RCHE01000008">
    <property type="protein sequence ID" value="RLL48613.1"/>
    <property type="molecule type" value="Genomic_DNA"/>
</dbReference>
<sequence>MMKTSLVTAAVVCALMFTGCATTQKIANKVNIGGSDTPLAQVLKERDDLRKELSTVEIRQYFNRVESPTAAEVKVTETGLMDDSVKSIRTVYRFKNVDGQWNQVGTSKEYQCYRGKNTKAFQTAKCP</sequence>
<reference evidence="2 3" key="1">
    <citation type="submission" date="2018-09" db="EMBL/GenBank/DDBJ databases">
        <title>The draft genome of Acinetobacter sp. strains.</title>
        <authorList>
            <person name="Qin J."/>
            <person name="Feng Y."/>
            <person name="Zong Z."/>
        </authorList>
    </citation>
    <scope>NUCLEOTIDE SEQUENCE [LARGE SCALE GENOMIC DNA]</scope>
    <source>
        <strain evidence="2 3">WCHAc060001</strain>
    </source>
</reference>
<evidence type="ECO:0000256" key="1">
    <source>
        <dbReference type="SAM" id="SignalP"/>
    </source>
</evidence>
<accession>A0ABX9U8T0</accession>
<keyword evidence="1" id="KW-0732">Signal</keyword>